<dbReference type="OrthoDB" id="3203574at2759"/>
<dbReference type="AlphaFoldDB" id="A0A0C2WY47"/>
<dbReference type="Proteomes" id="UP000054549">
    <property type="component" value="Unassembled WGS sequence"/>
</dbReference>
<dbReference type="InParanoid" id="A0A0C2WY47"/>
<name>A0A0C2WY47_AMAMK</name>
<evidence type="ECO:0000313" key="1">
    <source>
        <dbReference type="EMBL" id="KIL66737.1"/>
    </source>
</evidence>
<proteinExistence type="predicted"/>
<evidence type="ECO:0000313" key="2">
    <source>
        <dbReference type="Proteomes" id="UP000054549"/>
    </source>
</evidence>
<organism evidence="1 2">
    <name type="scientific">Amanita muscaria (strain Koide BX008)</name>
    <dbReference type="NCBI Taxonomy" id="946122"/>
    <lineage>
        <taxon>Eukaryota</taxon>
        <taxon>Fungi</taxon>
        <taxon>Dikarya</taxon>
        <taxon>Basidiomycota</taxon>
        <taxon>Agaricomycotina</taxon>
        <taxon>Agaricomycetes</taxon>
        <taxon>Agaricomycetidae</taxon>
        <taxon>Agaricales</taxon>
        <taxon>Pluteineae</taxon>
        <taxon>Amanitaceae</taxon>
        <taxon>Amanita</taxon>
    </lineage>
</organism>
<dbReference type="EMBL" id="KN818234">
    <property type="protein sequence ID" value="KIL66737.1"/>
    <property type="molecule type" value="Genomic_DNA"/>
</dbReference>
<dbReference type="HOGENOM" id="CLU_112554_1_0_1"/>
<reference evidence="1 2" key="1">
    <citation type="submission" date="2014-04" db="EMBL/GenBank/DDBJ databases">
        <title>Evolutionary Origins and Diversification of the Mycorrhizal Mutualists.</title>
        <authorList>
            <consortium name="DOE Joint Genome Institute"/>
            <consortium name="Mycorrhizal Genomics Consortium"/>
            <person name="Kohler A."/>
            <person name="Kuo A."/>
            <person name="Nagy L.G."/>
            <person name="Floudas D."/>
            <person name="Copeland A."/>
            <person name="Barry K.W."/>
            <person name="Cichocki N."/>
            <person name="Veneault-Fourrey C."/>
            <person name="LaButti K."/>
            <person name="Lindquist E.A."/>
            <person name="Lipzen A."/>
            <person name="Lundell T."/>
            <person name="Morin E."/>
            <person name="Murat C."/>
            <person name="Riley R."/>
            <person name="Ohm R."/>
            <person name="Sun H."/>
            <person name="Tunlid A."/>
            <person name="Henrissat B."/>
            <person name="Grigoriev I.V."/>
            <person name="Hibbett D.S."/>
            <person name="Martin F."/>
        </authorList>
    </citation>
    <scope>NUCLEOTIDE SEQUENCE [LARGE SCALE GENOMIC DNA]</scope>
    <source>
        <strain evidence="1 2">Koide BX008</strain>
    </source>
</reference>
<gene>
    <name evidence="1" type="ORF">M378DRAFT_347502</name>
</gene>
<protein>
    <submittedName>
        <fullName evidence="1">Uncharacterized protein</fullName>
    </submittedName>
</protein>
<accession>A0A0C2WY47</accession>
<sequence>MLCRSKLDINIKPLVTTMFPSTFNNNQATSTGGYLTPDLYLSATTGTGPSADPNSPEVFRQNLQLVQQQTLQVQSLARSALAGIQNAYHPGTNPSQTSADSSNLVQAIHILLEMMRQSGVGALPLLDIPAPSASADPTMGSMDIATLGALAGVSAAVQVPSEEKLMEDTMNGIKVLFEKQKRTQESANVVANLLGGPGGLR</sequence>
<keyword evidence="2" id="KW-1185">Reference proteome</keyword>